<dbReference type="InterPro" id="IPR002563">
    <property type="entry name" value="Flavin_Rdtase-like_dom"/>
</dbReference>
<dbReference type="GO" id="GO:0042602">
    <property type="term" value="F:riboflavin reductase (NADPH) activity"/>
    <property type="evidence" value="ECO:0007669"/>
    <property type="project" value="TreeGrafter"/>
</dbReference>
<evidence type="ECO:0000259" key="3">
    <source>
        <dbReference type="SMART" id="SM00903"/>
    </source>
</evidence>
<feature type="region of interest" description="Disordered" evidence="2">
    <location>
        <begin position="1"/>
        <end position="42"/>
    </location>
</feature>
<dbReference type="SUPFAM" id="SSF50475">
    <property type="entry name" value="FMN-binding split barrel"/>
    <property type="match status" value="1"/>
</dbReference>
<dbReference type="InterPro" id="IPR012349">
    <property type="entry name" value="Split_barrel_FMN-bd"/>
</dbReference>
<feature type="compositionally biased region" description="Gly residues" evidence="2">
    <location>
        <begin position="33"/>
        <end position="42"/>
    </location>
</feature>
<dbReference type="GO" id="GO:0010181">
    <property type="term" value="F:FMN binding"/>
    <property type="evidence" value="ECO:0007669"/>
    <property type="project" value="InterPro"/>
</dbReference>
<evidence type="ECO:0000256" key="2">
    <source>
        <dbReference type="SAM" id="MobiDB-lite"/>
    </source>
</evidence>
<organism evidence="4 5">
    <name type="scientific">Actinacidiphila alni</name>
    <dbReference type="NCBI Taxonomy" id="380248"/>
    <lineage>
        <taxon>Bacteria</taxon>
        <taxon>Bacillati</taxon>
        <taxon>Actinomycetota</taxon>
        <taxon>Actinomycetes</taxon>
        <taxon>Kitasatosporales</taxon>
        <taxon>Streptomycetaceae</taxon>
        <taxon>Actinacidiphila</taxon>
    </lineage>
</organism>
<proteinExistence type="predicted"/>
<protein>
    <submittedName>
        <fullName evidence="4">NADH-FMN oxidoreductase RutF, flavin reductase (DIM6/NTAB) family</fullName>
    </submittedName>
</protein>
<keyword evidence="5" id="KW-1185">Reference proteome</keyword>
<accession>A0A1I2ITK7</accession>
<dbReference type="PANTHER" id="PTHR30466:SF1">
    <property type="entry name" value="FMN REDUCTASE (NADH) RUTF"/>
    <property type="match status" value="1"/>
</dbReference>
<evidence type="ECO:0000256" key="1">
    <source>
        <dbReference type="ARBA" id="ARBA00023002"/>
    </source>
</evidence>
<dbReference type="STRING" id="380248.SAMN05216251_114164"/>
<dbReference type="SMART" id="SM00903">
    <property type="entry name" value="Flavin_Reduct"/>
    <property type="match status" value="1"/>
</dbReference>
<dbReference type="AlphaFoldDB" id="A0A1I2ITK7"/>
<dbReference type="Proteomes" id="UP000199323">
    <property type="component" value="Unassembled WGS sequence"/>
</dbReference>
<dbReference type="Pfam" id="PF01613">
    <property type="entry name" value="Flavin_Reduct"/>
    <property type="match status" value="1"/>
</dbReference>
<evidence type="ECO:0000313" key="5">
    <source>
        <dbReference type="Proteomes" id="UP000199323"/>
    </source>
</evidence>
<gene>
    <name evidence="4" type="ORF">SAMN05216251_114164</name>
</gene>
<keyword evidence="1" id="KW-0560">Oxidoreductase</keyword>
<evidence type="ECO:0000313" key="4">
    <source>
        <dbReference type="EMBL" id="SFF44968.1"/>
    </source>
</evidence>
<feature type="domain" description="Flavin reductase like" evidence="3">
    <location>
        <begin position="78"/>
        <end position="224"/>
    </location>
</feature>
<dbReference type="Gene3D" id="2.30.110.10">
    <property type="entry name" value="Electron Transport, Fmn-binding Protein, Chain A"/>
    <property type="match status" value="1"/>
</dbReference>
<dbReference type="PANTHER" id="PTHR30466">
    <property type="entry name" value="FLAVIN REDUCTASE"/>
    <property type="match status" value="1"/>
</dbReference>
<dbReference type="InterPro" id="IPR050268">
    <property type="entry name" value="NADH-dep_flavin_reductase"/>
</dbReference>
<sequence>MTAAAAAPHVPAPVPAAGPDSVESTPVVTTAGTAGGTAAGATGGTAAGTTGSTAAGTSATAAAGTGTGIGAGLYRSVMRQHAKGVAVITAGEDTAPPHGFCATSLTSVSLDPPLVSFTVGLHAASWPAVEAARHVAVHLLTDAQEDTARRFAHGGPAKFGRATRWHRGAHGLPVLDDALASLIVSVVQVMPVGDHALVIGRVVEAALTPAPARPLIHHDGAFAHLAFPSDGP</sequence>
<reference evidence="5" key="1">
    <citation type="submission" date="2016-10" db="EMBL/GenBank/DDBJ databases">
        <authorList>
            <person name="Varghese N."/>
            <person name="Submissions S."/>
        </authorList>
    </citation>
    <scope>NUCLEOTIDE SEQUENCE [LARGE SCALE GENOMIC DNA]</scope>
    <source>
        <strain evidence="5">CGMCC 4.3510</strain>
    </source>
</reference>
<name>A0A1I2ITK7_9ACTN</name>
<dbReference type="GO" id="GO:0006208">
    <property type="term" value="P:pyrimidine nucleobase catabolic process"/>
    <property type="evidence" value="ECO:0007669"/>
    <property type="project" value="TreeGrafter"/>
</dbReference>
<dbReference type="EMBL" id="FONG01000014">
    <property type="protein sequence ID" value="SFF44968.1"/>
    <property type="molecule type" value="Genomic_DNA"/>
</dbReference>
<dbReference type="RefSeq" id="WP_245796236.1">
    <property type="nucleotide sequence ID" value="NZ_FONG01000014.1"/>
</dbReference>